<evidence type="ECO:0000256" key="6">
    <source>
        <dbReference type="RuleBase" id="RU004914"/>
    </source>
</evidence>
<protein>
    <recommendedName>
        <fullName evidence="6">Protein DETOXIFICATION</fullName>
    </recommendedName>
    <alternativeName>
        <fullName evidence="6">Multidrug and toxic compound extrusion protein</fullName>
    </alternativeName>
</protein>
<comment type="subcellular location">
    <subcellularLocation>
        <location evidence="1">Membrane</location>
        <topology evidence="1">Multi-pass membrane protein</topology>
    </subcellularLocation>
</comment>
<keyword evidence="3 6" id="KW-0812">Transmembrane</keyword>
<dbReference type="AlphaFoldDB" id="A0A5P1EZZ4"/>
<feature type="transmembrane region" description="Helical" evidence="6">
    <location>
        <begin position="109"/>
        <end position="130"/>
    </location>
</feature>
<comment type="similarity">
    <text evidence="2 6">Belongs to the multi antimicrobial extrusion (MATE) (TC 2.A.66.1) family.</text>
</comment>
<sequence length="496" mass="53843">MPDGEREAAVTPQPRWSSGIKKTIISELRAQGGIAAPLAAMNLTWFAKTAITTAFLGHLGDLQLAGGTLGFTFANVTGFSVLTGLSAAMEPVCGQAHGARNHKLLHKTLLMAILLLLVTSIPISLLWLNIDKILLQFGQQKNIALLAKKYTTYLLPDLVVISFLCPLKAYLSSQEVTLPTLFSSGIALAFHIPLNILLSKTKGLQGVAMSVWLTDLIAMLILAVYIYNMERKKKSDIVKMSSEERGGWWDQNLRDWIQLLRLSAPCCLTTCLEWWCWEIMVLLTGRLPDAKRMIAVIAVVLNFDYLLFSVMLSLATCASIRVSNKLGAGQAQTAKESVYVSVGTSIIGGFLGALATICARGHWGYLFSHDREIVDGVRKMMMVMAIVEVVNFPVAVCGGIVRGTARPWLGMYASLGGFYLVALPLAVVLAFRAKLGLSGLLLGFLVGSAVSAILLVVFIVCINWSKEAGKAKRLAGVNIGDEDGDDEKEVKENIRV</sequence>
<dbReference type="PANTHER" id="PTHR11206">
    <property type="entry name" value="MULTIDRUG RESISTANCE PROTEIN"/>
    <property type="match status" value="1"/>
</dbReference>
<dbReference type="InterPro" id="IPR002528">
    <property type="entry name" value="MATE_fam"/>
</dbReference>
<dbReference type="InterPro" id="IPR045069">
    <property type="entry name" value="MATE_euk"/>
</dbReference>
<dbReference type="OMA" id="CGAMEPV"/>
<feature type="transmembrane region" description="Helical" evidence="6">
    <location>
        <begin position="204"/>
        <end position="227"/>
    </location>
</feature>
<keyword evidence="5 6" id="KW-0472">Membrane</keyword>
<proteinExistence type="inferred from homology"/>
<organism evidence="7 8">
    <name type="scientific">Asparagus officinalis</name>
    <name type="common">Garden asparagus</name>
    <dbReference type="NCBI Taxonomy" id="4686"/>
    <lineage>
        <taxon>Eukaryota</taxon>
        <taxon>Viridiplantae</taxon>
        <taxon>Streptophyta</taxon>
        <taxon>Embryophyta</taxon>
        <taxon>Tracheophyta</taxon>
        <taxon>Spermatophyta</taxon>
        <taxon>Magnoliopsida</taxon>
        <taxon>Liliopsida</taxon>
        <taxon>Asparagales</taxon>
        <taxon>Asparagaceae</taxon>
        <taxon>Asparagoideae</taxon>
        <taxon>Asparagus</taxon>
    </lineage>
</organism>
<name>A0A5P1EZZ4_ASPOF</name>
<feature type="transmembrane region" description="Helical" evidence="6">
    <location>
        <begin position="294"/>
        <end position="317"/>
    </location>
</feature>
<feature type="transmembrane region" description="Helical" evidence="6">
    <location>
        <begin position="150"/>
        <end position="171"/>
    </location>
</feature>
<dbReference type="GO" id="GO:0042910">
    <property type="term" value="F:xenobiotic transmembrane transporter activity"/>
    <property type="evidence" value="ECO:0007669"/>
    <property type="project" value="InterPro"/>
</dbReference>
<dbReference type="Pfam" id="PF01554">
    <property type="entry name" value="MatE"/>
    <property type="match status" value="2"/>
</dbReference>
<keyword evidence="4 6" id="KW-1133">Transmembrane helix</keyword>
<gene>
    <name evidence="7" type="ORF">A4U43_C04F11220</name>
</gene>
<evidence type="ECO:0000313" key="8">
    <source>
        <dbReference type="Proteomes" id="UP000243459"/>
    </source>
</evidence>
<reference evidence="8" key="1">
    <citation type="journal article" date="2017" name="Nat. Commun.">
        <title>The asparagus genome sheds light on the origin and evolution of a young Y chromosome.</title>
        <authorList>
            <person name="Harkess A."/>
            <person name="Zhou J."/>
            <person name="Xu C."/>
            <person name="Bowers J.E."/>
            <person name="Van der Hulst R."/>
            <person name="Ayyampalayam S."/>
            <person name="Mercati F."/>
            <person name="Riccardi P."/>
            <person name="McKain M.R."/>
            <person name="Kakrana A."/>
            <person name="Tang H."/>
            <person name="Ray J."/>
            <person name="Groenendijk J."/>
            <person name="Arikit S."/>
            <person name="Mathioni S.M."/>
            <person name="Nakano M."/>
            <person name="Shan H."/>
            <person name="Telgmann-Rauber A."/>
            <person name="Kanno A."/>
            <person name="Yue Z."/>
            <person name="Chen H."/>
            <person name="Li W."/>
            <person name="Chen Y."/>
            <person name="Xu X."/>
            <person name="Zhang Y."/>
            <person name="Luo S."/>
            <person name="Chen H."/>
            <person name="Gao J."/>
            <person name="Mao Z."/>
            <person name="Pires J.C."/>
            <person name="Luo M."/>
            <person name="Kudrna D."/>
            <person name="Wing R.A."/>
            <person name="Meyers B.C."/>
            <person name="Yi K."/>
            <person name="Kong H."/>
            <person name="Lavrijsen P."/>
            <person name="Sunseri F."/>
            <person name="Falavigna A."/>
            <person name="Ye Y."/>
            <person name="Leebens-Mack J.H."/>
            <person name="Chen G."/>
        </authorList>
    </citation>
    <scope>NUCLEOTIDE SEQUENCE [LARGE SCALE GENOMIC DNA]</scope>
    <source>
        <strain evidence="8">cv. DH0086</strain>
    </source>
</reference>
<dbReference type="NCBIfam" id="TIGR00797">
    <property type="entry name" value="matE"/>
    <property type="match status" value="1"/>
</dbReference>
<feature type="transmembrane region" description="Helical" evidence="6">
    <location>
        <begin position="382"/>
        <end position="401"/>
    </location>
</feature>
<dbReference type="GO" id="GO:0015297">
    <property type="term" value="F:antiporter activity"/>
    <property type="evidence" value="ECO:0007669"/>
    <property type="project" value="InterPro"/>
</dbReference>
<dbReference type="CDD" id="cd13132">
    <property type="entry name" value="MATE_eukaryotic"/>
    <property type="match status" value="1"/>
</dbReference>
<feature type="transmembrane region" description="Helical" evidence="6">
    <location>
        <begin position="178"/>
        <end position="198"/>
    </location>
</feature>
<dbReference type="Gramene" id="ONK71678">
    <property type="protein sequence ID" value="ONK71678"/>
    <property type="gene ID" value="A4U43_C04F11220"/>
</dbReference>
<accession>A0A5P1EZZ4</accession>
<dbReference type="GO" id="GO:1990961">
    <property type="term" value="P:xenobiotic detoxification by transmembrane export across the plasma membrane"/>
    <property type="evidence" value="ECO:0007669"/>
    <property type="project" value="InterPro"/>
</dbReference>
<evidence type="ECO:0000256" key="1">
    <source>
        <dbReference type="ARBA" id="ARBA00004141"/>
    </source>
</evidence>
<feature type="transmembrane region" description="Helical" evidence="6">
    <location>
        <begin position="437"/>
        <end position="464"/>
    </location>
</feature>
<feature type="transmembrane region" description="Helical" evidence="6">
    <location>
        <begin position="338"/>
        <end position="362"/>
    </location>
</feature>
<evidence type="ECO:0000256" key="4">
    <source>
        <dbReference type="ARBA" id="ARBA00022989"/>
    </source>
</evidence>
<evidence type="ECO:0000256" key="3">
    <source>
        <dbReference type="ARBA" id="ARBA00022692"/>
    </source>
</evidence>
<feature type="transmembrane region" description="Helical" evidence="6">
    <location>
        <begin position="408"/>
        <end position="431"/>
    </location>
</feature>
<evidence type="ECO:0000313" key="7">
    <source>
        <dbReference type="EMBL" id="ONK71678.1"/>
    </source>
</evidence>
<evidence type="ECO:0000256" key="2">
    <source>
        <dbReference type="ARBA" id="ARBA00010199"/>
    </source>
</evidence>
<keyword evidence="8" id="KW-1185">Reference proteome</keyword>
<dbReference type="GO" id="GO:0016020">
    <property type="term" value="C:membrane"/>
    <property type="evidence" value="ECO:0007669"/>
    <property type="project" value="UniProtKB-SubCell"/>
</dbReference>
<comment type="caution">
    <text evidence="6">Lacks conserved residue(s) required for the propagation of feature annotation.</text>
</comment>
<evidence type="ECO:0000256" key="5">
    <source>
        <dbReference type="ARBA" id="ARBA00023136"/>
    </source>
</evidence>
<dbReference type="EMBL" id="CM007384">
    <property type="protein sequence ID" value="ONK71678.1"/>
    <property type="molecule type" value="Genomic_DNA"/>
</dbReference>
<dbReference type="Proteomes" id="UP000243459">
    <property type="component" value="Chromosome 4"/>
</dbReference>